<dbReference type="Proteomes" id="UP000284853">
    <property type="component" value="Unassembled WGS sequence"/>
</dbReference>
<gene>
    <name evidence="1" type="ORF">CKQ54_22465</name>
</gene>
<evidence type="ECO:0000313" key="1">
    <source>
        <dbReference type="EMBL" id="RKF66173.1"/>
    </source>
</evidence>
<dbReference type="EMBL" id="NSDJ01000002">
    <property type="protein sequence ID" value="RKF66173.1"/>
    <property type="molecule type" value="Genomic_DNA"/>
</dbReference>
<keyword evidence="2" id="KW-1185">Reference proteome</keyword>
<organism evidence="1 2">
    <name type="scientific">Rahnella variigena</name>
    <dbReference type="NCBI Taxonomy" id="574964"/>
    <lineage>
        <taxon>Bacteria</taxon>
        <taxon>Pseudomonadati</taxon>
        <taxon>Pseudomonadota</taxon>
        <taxon>Gammaproteobacteria</taxon>
        <taxon>Enterobacterales</taxon>
        <taxon>Yersiniaceae</taxon>
        <taxon>Rahnella</taxon>
    </lineage>
</organism>
<accession>A0ABX9PMQ6</accession>
<sequence>MMLMVLYKSMLKHGELCKFWFFARIGAKGAILKSISRSRSRPWASAHTDQRPGNARASGLRAFLLRAVAGTTDMFWCNSEWRKMSSLRDPRISGFEPKVSNRSFGAIFDHANQPF</sequence>
<comment type="caution">
    <text evidence="1">The sequence shown here is derived from an EMBL/GenBank/DDBJ whole genome shotgun (WGS) entry which is preliminary data.</text>
</comment>
<reference evidence="1 2" key="1">
    <citation type="submission" date="2017-08" db="EMBL/GenBank/DDBJ databases">
        <title>Comparative genomics of bacteria isolated from necrotic lesions of AOD affected trees.</title>
        <authorList>
            <person name="Doonan J."/>
            <person name="Denman S."/>
            <person name="Mcdonald J.E."/>
        </authorList>
    </citation>
    <scope>NUCLEOTIDE SEQUENCE [LARGE SCALE GENOMIC DNA]</scope>
    <source>
        <strain evidence="1 2">CIP 105588</strain>
    </source>
</reference>
<evidence type="ECO:0000313" key="2">
    <source>
        <dbReference type="Proteomes" id="UP000284853"/>
    </source>
</evidence>
<protein>
    <submittedName>
        <fullName evidence="1">Uncharacterized protein</fullName>
    </submittedName>
</protein>
<name>A0ABX9PMQ6_9GAMM</name>
<proteinExistence type="predicted"/>